<dbReference type="AlphaFoldDB" id="A0A7H1MN56"/>
<dbReference type="PROSITE" id="PS51257">
    <property type="entry name" value="PROKAR_LIPOPROTEIN"/>
    <property type="match status" value="1"/>
</dbReference>
<dbReference type="InterPro" id="IPR057253">
    <property type="entry name" value="CoiA-like_N"/>
</dbReference>
<evidence type="ECO:0000259" key="1">
    <source>
        <dbReference type="Pfam" id="PF06054"/>
    </source>
</evidence>
<gene>
    <name evidence="3" type="ORF">FY536_06380</name>
</gene>
<name>A0A7H1MN56_9LACO</name>
<proteinExistence type="predicted"/>
<evidence type="ECO:0000313" key="4">
    <source>
        <dbReference type="Proteomes" id="UP000516446"/>
    </source>
</evidence>
<dbReference type="Pfam" id="PF06054">
    <property type="entry name" value="CoiA_nuc"/>
    <property type="match status" value="1"/>
</dbReference>
<feature type="domain" description="Competence protein CoiA nuclease-like" evidence="1">
    <location>
        <begin position="39"/>
        <end position="192"/>
    </location>
</feature>
<sequence length="335" mass="40010">MEYRCLDCHQLVLLRFGQIRLPYFAHQALASCQIFSDNESKEHVSGKYQLATYFTERGYQVELEQYLPKIKQRPDMMLLYPEKKQKFMIEYQCSPITIEYIKARNLGYQQMGLLVRWILGKPYQKKQLQDGTLAKFAQPIGANQIGICFWNTQKKQLFKIPWLKLDGQRSIKNYVKLKKLADLQIKQLVRQSKSFNIINNQLYQMHRSLWGIPWELHNFKHLTGGLKCSNTLALVQLYLFIEEQQRCTKDTLFDFTKTLPWYEFCSMDQGVVQRLWLDQVLSEWTNLKLVSWESNYWFLLREPTWFNHLDLKIMSLHQHNETLIGKDSGRIKYIN</sequence>
<reference evidence="3 4" key="1">
    <citation type="submission" date="2019-08" db="EMBL/GenBank/DDBJ databases">
        <authorList>
            <person name="Chang H.C."/>
            <person name="Mun S.Y."/>
        </authorList>
    </citation>
    <scope>NUCLEOTIDE SEQUENCE [LARGE SCALE GENOMIC DNA]</scope>
    <source>
        <strain evidence="3 4">SK</strain>
    </source>
</reference>
<feature type="domain" description="Competence protein CoiA-like N-terminal" evidence="2">
    <location>
        <begin position="2"/>
        <end position="35"/>
    </location>
</feature>
<evidence type="ECO:0000259" key="2">
    <source>
        <dbReference type="Pfam" id="PF25164"/>
    </source>
</evidence>
<keyword evidence="4" id="KW-1185">Reference proteome</keyword>
<organism evidence="3 4">
    <name type="scientific">Weissella koreensis</name>
    <dbReference type="NCBI Taxonomy" id="165096"/>
    <lineage>
        <taxon>Bacteria</taxon>
        <taxon>Bacillati</taxon>
        <taxon>Bacillota</taxon>
        <taxon>Bacilli</taxon>
        <taxon>Lactobacillales</taxon>
        <taxon>Lactobacillaceae</taxon>
        <taxon>Weissella</taxon>
    </lineage>
</organism>
<accession>A0A7H1MN56</accession>
<evidence type="ECO:0000313" key="3">
    <source>
        <dbReference type="EMBL" id="QNT64892.1"/>
    </source>
</evidence>
<dbReference type="InterPro" id="IPR010330">
    <property type="entry name" value="CoiA_nuc"/>
</dbReference>
<dbReference type="EMBL" id="CP043431">
    <property type="protein sequence ID" value="QNT64892.1"/>
    <property type="molecule type" value="Genomic_DNA"/>
</dbReference>
<protein>
    <submittedName>
        <fullName evidence="3">Competence protein</fullName>
    </submittedName>
</protein>
<dbReference type="Proteomes" id="UP000516446">
    <property type="component" value="Chromosome"/>
</dbReference>
<dbReference type="Pfam" id="PF25164">
    <property type="entry name" value="CoiA_N"/>
    <property type="match status" value="1"/>
</dbReference>